<dbReference type="EMBL" id="BAABHD010000082">
    <property type="protein sequence ID" value="GAA4467637.1"/>
    <property type="molecule type" value="Genomic_DNA"/>
</dbReference>
<protein>
    <recommendedName>
        <fullName evidence="7">Periplasmic chaperone for outer membrane proteins Skp</fullName>
    </recommendedName>
</protein>
<accession>A0ABP8NIJ9</accession>
<feature type="region of interest" description="Disordered" evidence="4">
    <location>
        <begin position="162"/>
        <end position="186"/>
    </location>
</feature>
<keyword evidence="2" id="KW-0732">Signal</keyword>
<name>A0ABP8NIJ9_9BACT</name>
<proteinExistence type="inferred from homology"/>
<dbReference type="PANTHER" id="PTHR35089:SF1">
    <property type="entry name" value="CHAPERONE PROTEIN SKP"/>
    <property type="match status" value="1"/>
</dbReference>
<dbReference type="InterPro" id="IPR005632">
    <property type="entry name" value="Chaperone_Skp"/>
</dbReference>
<reference evidence="6" key="1">
    <citation type="journal article" date="2019" name="Int. J. Syst. Evol. Microbiol.">
        <title>The Global Catalogue of Microorganisms (GCM) 10K type strain sequencing project: providing services to taxonomists for standard genome sequencing and annotation.</title>
        <authorList>
            <consortium name="The Broad Institute Genomics Platform"/>
            <consortium name="The Broad Institute Genome Sequencing Center for Infectious Disease"/>
            <person name="Wu L."/>
            <person name="Ma J."/>
        </authorList>
    </citation>
    <scope>NUCLEOTIDE SEQUENCE [LARGE SCALE GENOMIC DNA]</scope>
    <source>
        <strain evidence="6">JCM 17927</strain>
    </source>
</reference>
<feature type="coiled-coil region" evidence="3">
    <location>
        <begin position="22"/>
        <end position="86"/>
    </location>
</feature>
<evidence type="ECO:0000256" key="3">
    <source>
        <dbReference type="SAM" id="Coils"/>
    </source>
</evidence>
<sequence length="186" mass="20521">MTAPLKIGYTSLQYILEQMPEMKNVNNQLSLQQTQAENELKRLQKEFQDKYVAYEKGALQMSDVIRKDKETELKALQARIQEFARSADEGIQKKNNELLAPLLQKAQTAIDAVATENGYTYIFSTDSGANALPNLLFAPKDYDITNLVLTKLGISLAAVPATNGTTTPRPSGPPKTPAKPAPPKKK</sequence>
<dbReference type="SMART" id="SM00935">
    <property type="entry name" value="OmpH"/>
    <property type="match status" value="1"/>
</dbReference>
<comment type="similarity">
    <text evidence="1">Belongs to the Skp family.</text>
</comment>
<evidence type="ECO:0000256" key="4">
    <source>
        <dbReference type="SAM" id="MobiDB-lite"/>
    </source>
</evidence>
<keyword evidence="3" id="KW-0175">Coiled coil</keyword>
<evidence type="ECO:0000256" key="2">
    <source>
        <dbReference type="ARBA" id="ARBA00022729"/>
    </source>
</evidence>
<dbReference type="PANTHER" id="PTHR35089">
    <property type="entry name" value="CHAPERONE PROTEIN SKP"/>
    <property type="match status" value="1"/>
</dbReference>
<dbReference type="SUPFAM" id="SSF111384">
    <property type="entry name" value="OmpH-like"/>
    <property type="match status" value="1"/>
</dbReference>
<evidence type="ECO:0000256" key="1">
    <source>
        <dbReference type="ARBA" id="ARBA00009091"/>
    </source>
</evidence>
<feature type="compositionally biased region" description="Pro residues" evidence="4">
    <location>
        <begin position="170"/>
        <end position="186"/>
    </location>
</feature>
<evidence type="ECO:0008006" key="7">
    <source>
        <dbReference type="Google" id="ProtNLM"/>
    </source>
</evidence>
<evidence type="ECO:0000313" key="6">
    <source>
        <dbReference type="Proteomes" id="UP001501175"/>
    </source>
</evidence>
<dbReference type="Gene3D" id="3.30.910.20">
    <property type="entry name" value="Skp domain"/>
    <property type="match status" value="1"/>
</dbReference>
<evidence type="ECO:0000313" key="5">
    <source>
        <dbReference type="EMBL" id="GAA4467637.1"/>
    </source>
</evidence>
<dbReference type="Proteomes" id="UP001501175">
    <property type="component" value="Unassembled WGS sequence"/>
</dbReference>
<comment type="caution">
    <text evidence="5">The sequence shown here is derived from an EMBL/GenBank/DDBJ whole genome shotgun (WGS) entry which is preliminary data.</text>
</comment>
<organism evidence="5 6">
    <name type="scientific">Nibrella saemangeumensis</name>
    <dbReference type="NCBI Taxonomy" id="1084526"/>
    <lineage>
        <taxon>Bacteria</taxon>
        <taxon>Pseudomonadati</taxon>
        <taxon>Bacteroidota</taxon>
        <taxon>Cytophagia</taxon>
        <taxon>Cytophagales</taxon>
        <taxon>Spirosomataceae</taxon>
        <taxon>Nibrella</taxon>
    </lineage>
</organism>
<dbReference type="Pfam" id="PF03938">
    <property type="entry name" value="OmpH"/>
    <property type="match status" value="1"/>
</dbReference>
<keyword evidence="6" id="KW-1185">Reference proteome</keyword>
<gene>
    <name evidence="5" type="ORF">GCM10023189_51670</name>
</gene>
<dbReference type="RefSeq" id="WP_345248553.1">
    <property type="nucleotide sequence ID" value="NZ_BAABHD010000082.1"/>
</dbReference>
<dbReference type="InterPro" id="IPR024930">
    <property type="entry name" value="Skp_dom_sf"/>
</dbReference>